<proteinExistence type="predicted"/>
<sequence>MTDAEPQPTADAPAVAAAAGWRNAVNISFFSDLLQSIADRGRSMIMSGRGGTAKDLAGLCGDLLSSRGEASGVALAREILDRYDALEDAAKAAFLRELVQRFGAEPAALEKAIAAYREKPDHRTLLDLHKAAEPRRQELIRRLNLSPGGTLRLVRMREELFRHQADLPELEALDADFQHLFSSWFNRGFLVLRPIDWSTPANILEKIIRYEAVHAIESWDDLRRRLQPADRRCFAFFHPQIVDEPLIFVEVALTAEIPAGIGPLLAEDRSVIDPRQATTAVFYSISNCQEGLRGISFGNFLIKQVVEELARQLPALKNFVTLSPAPTFASWLARERRNEASQALTDEDKGVLDALDAQGWTQDAVRLPAVRRVLMEAAAYYYLRAKTPGGRPVDPVARFHLGNGARLERLNWLGDVSPKGLKQAHGLMVNYLYDLDDIEKNHEAFVNKGRVAAASGVRNALRSDLPSREVVPLQ</sequence>
<dbReference type="EMBL" id="BMES01000001">
    <property type="protein sequence ID" value="GGH08190.1"/>
    <property type="molecule type" value="Genomic_DNA"/>
</dbReference>
<dbReference type="AlphaFoldDB" id="A0A917MI25"/>
<dbReference type="Gene3D" id="1.20.140.90">
    <property type="entry name" value="Malonyl-CoA decarboxylase, oligemerization domain"/>
    <property type="match status" value="1"/>
</dbReference>
<reference evidence="3" key="2">
    <citation type="submission" date="2020-09" db="EMBL/GenBank/DDBJ databases">
        <authorList>
            <person name="Sun Q."/>
            <person name="Zhou Y."/>
        </authorList>
    </citation>
    <scope>NUCLEOTIDE SEQUENCE</scope>
    <source>
        <strain evidence="3">CGMCC 1.12214</strain>
    </source>
</reference>
<keyword evidence="4" id="KW-1185">Reference proteome</keyword>
<feature type="domain" description="Malonyl-CoA decarboxylase N-terminal" evidence="2">
    <location>
        <begin position="102"/>
        <end position="185"/>
    </location>
</feature>
<dbReference type="GO" id="GO:0006633">
    <property type="term" value="P:fatty acid biosynthetic process"/>
    <property type="evidence" value="ECO:0007669"/>
    <property type="project" value="InterPro"/>
</dbReference>
<protein>
    <recommendedName>
        <fullName evidence="5">Malonyl-CoA decarboxylase</fullName>
    </recommendedName>
</protein>
<dbReference type="InterPro" id="IPR038351">
    <property type="entry name" value="MCD_N_sf"/>
</dbReference>
<dbReference type="Pfam" id="PF17408">
    <property type="entry name" value="MCD_N"/>
    <property type="match status" value="1"/>
</dbReference>
<reference evidence="3" key="1">
    <citation type="journal article" date="2014" name="Int. J. Syst. Evol. Microbiol.">
        <title>Complete genome sequence of Corynebacterium casei LMG S-19264T (=DSM 44701T), isolated from a smear-ripened cheese.</title>
        <authorList>
            <consortium name="US DOE Joint Genome Institute (JGI-PGF)"/>
            <person name="Walter F."/>
            <person name="Albersmeier A."/>
            <person name="Kalinowski J."/>
            <person name="Ruckert C."/>
        </authorList>
    </citation>
    <scope>NUCLEOTIDE SEQUENCE</scope>
    <source>
        <strain evidence="3">CGMCC 1.12214</strain>
    </source>
</reference>
<name>A0A917MI25_9HYPH</name>
<dbReference type="PANTHER" id="PTHR28641">
    <property type="match status" value="1"/>
</dbReference>
<accession>A0A917MI25</accession>
<gene>
    <name evidence="3" type="ORF">GCM10007036_03520</name>
</gene>
<dbReference type="GO" id="GO:0050080">
    <property type="term" value="F:malonyl-CoA decarboxylase activity"/>
    <property type="evidence" value="ECO:0007669"/>
    <property type="project" value="InterPro"/>
</dbReference>
<evidence type="ECO:0000259" key="2">
    <source>
        <dbReference type="Pfam" id="PF17408"/>
    </source>
</evidence>
<feature type="domain" description="Malonyl-CoA decarboxylase C-terminal" evidence="1">
    <location>
        <begin position="188"/>
        <end position="434"/>
    </location>
</feature>
<organism evidence="3 4">
    <name type="scientific">Alsobacter metallidurans</name>
    <dbReference type="NCBI Taxonomy" id="340221"/>
    <lineage>
        <taxon>Bacteria</taxon>
        <taxon>Pseudomonadati</taxon>
        <taxon>Pseudomonadota</taxon>
        <taxon>Alphaproteobacteria</taxon>
        <taxon>Hyphomicrobiales</taxon>
        <taxon>Alsobacteraceae</taxon>
        <taxon>Alsobacter</taxon>
    </lineage>
</organism>
<dbReference type="Pfam" id="PF05292">
    <property type="entry name" value="MCD"/>
    <property type="match status" value="1"/>
</dbReference>
<comment type="caution">
    <text evidence="3">The sequence shown here is derived from an EMBL/GenBank/DDBJ whole genome shotgun (WGS) entry which is preliminary data.</text>
</comment>
<dbReference type="InterPro" id="IPR035372">
    <property type="entry name" value="MCD_N"/>
</dbReference>
<dbReference type="InterPro" id="IPR042303">
    <property type="entry name" value="Malonyl_CoA_deC_C_sf"/>
</dbReference>
<dbReference type="Gene3D" id="3.40.630.150">
    <property type="entry name" value="Malonyl-CoA decarboxylase, catalytic domain"/>
    <property type="match status" value="1"/>
</dbReference>
<dbReference type="InterPro" id="IPR038917">
    <property type="entry name" value="Malonyl_CoA_deC"/>
</dbReference>
<dbReference type="InterPro" id="IPR007956">
    <property type="entry name" value="Malonyl_CoA_deC_C"/>
</dbReference>
<dbReference type="PANTHER" id="PTHR28641:SF1">
    <property type="entry name" value="MALONYL-COA DECARBOXYLASE, MITOCHONDRIAL"/>
    <property type="match status" value="1"/>
</dbReference>
<evidence type="ECO:0000313" key="4">
    <source>
        <dbReference type="Proteomes" id="UP000603912"/>
    </source>
</evidence>
<evidence type="ECO:0008006" key="5">
    <source>
        <dbReference type="Google" id="ProtNLM"/>
    </source>
</evidence>
<evidence type="ECO:0000259" key="1">
    <source>
        <dbReference type="Pfam" id="PF05292"/>
    </source>
</evidence>
<evidence type="ECO:0000313" key="3">
    <source>
        <dbReference type="EMBL" id="GGH08190.1"/>
    </source>
</evidence>
<dbReference type="Proteomes" id="UP000603912">
    <property type="component" value="Unassembled WGS sequence"/>
</dbReference>